<keyword evidence="6" id="KW-0997">Cell inner membrane</keyword>
<evidence type="ECO:0000313" key="13">
    <source>
        <dbReference type="Proteomes" id="UP000050343"/>
    </source>
</evidence>
<dbReference type="InterPro" id="IPR045584">
    <property type="entry name" value="Pilin-like"/>
</dbReference>
<feature type="domain" description="Type II secretion system protein GspG C-terminal" evidence="11">
    <location>
        <begin position="44"/>
        <end position="153"/>
    </location>
</feature>
<dbReference type="NCBIfam" id="TIGR01710">
    <property type="entry name" value="typeII_sec_gspG"/>
    <property type="match status" value="1"/>
</dbReference>
<dbReference type="AlphaFoldDB" id="A0A1V9H6V2"/>
<keyword evidence="5" id="KW-0488">Methylation</keyword>
<reference evidence="12 13" key="2">
    <citation type="journal article" date="2017" name="Plant Pathol.">
        <title>Pathogenicity and virulence gene content of Xanthomonas strains infecting Araceae, formerly known as Xanthomonas axonopodis pv. dieffenbachiae.</title>
        <authorList>
            <person name="Constantin E.C."/>
            <person name="Haegeman A."/>
            <person name="Van Vaerenbergh J."/>
            <person name="Baeyen S."/>
            <person name="Van Malderghem C."/>
            <person name="Maes M."/>
            <person name="Cottyn B."/>
        </authorList>
    </citation>
    <scope>NUCLEOTIDE SEQUENCE [LARGE SCALE GENOMIC DNA]</scope>
    <source>
        <strain evidence="13">LMG9055</strain>
    </source>
</reference>
<keyword evidence="9 10" id="KW-0472">Membrane</keyword>
<dbReference type="PANTHER" id="PTHR30093:SF44">
    <property type="entry name" value="TYPE II SECRETION SYSTEM CORE PROTEIN G"/>
    <property type="match status" value="1"/>
</dbReference>
<dbReference type="Proteomes" id="UP000050343">
    <property type="component" value="Unassembled WGS sequence"/>
</dbReference>
<dbReference type="GO" id="GO:0015628">
    <property type="term" value="P:protein secretion by the type II secretion system"/>
    <property type="evidence" value="ECO:0007669"/>
    <property type="project" value="InterPro"/>
</dbReference>
<evidence type="ECO:0000256" key="10">
    <source>
        <dbReference type="SAM" id="Phobius"/>
    </source>
</evidence>
<sequence length="154" mass="17312">MQFIHPRARVRSLTARRRTRGFTLVELMVVIVIIGLLATVVMINVMPSQDRAMVEKARADVAVLEQALETYRLDNLSYPSTEQGLQALLNPPSGLARPERYRQGGYIRRLPEDPWGHAYQYRRPGRHGGFDVYSFGADGAEGGDADNADIGNWR</sequence>
<keyword evidence="8 10" id="KW-1133">Transmembrane helix</keyword>
<evidence type="ECO:0000259" key="11">
    <source>
        <dbReference type="Pfam" id="PF08334"/>
    </source>
</evidence>
<dbReference type="PRINTS" id="PR00813">
    <property type="entry name" value="BCTERIALGSPG"/>
</dbReference>
<dbReference type="NCBIfam" id="TIGR02532">
    <property type="entry name" value="IV_pilin_GFxxxE"/>
    <property type="match status" value="1"/>
</dbReference>
<keyword evidence="7 10" id="KW-0812">Transmembrane</keyword>
<proteinExistence type="inferred from homology"/>
<dbReference type="InterPro" id="IPR013545">
    <property type="entry name" value="T2SS_protein-GspG_C"/>
</dbReference>
<comment type="caution">
    <text evidence="12">The sequence shown here is derived from an EMBL/GenBank/DDBJ whole genome shotgun (WGS) entry which is preliminary data.</text>
</comment>
<comment type="similarity">
    <text evidence="2">Belongs to the GSP G family.</text>
</comment>
<gene>
    <name evidence="12" type="ORF">IA54_006440</name>
</gene>
<evidence type="ECO:0000256" key="5">
    <source>
        <dbReference type="ARBA" id="ARBA00022481"/>
    </source>
</evidence>
<evidence type="ECO:0000256" key="8">
    <source>
        <dbReference type="ARBA" id="ARBA00022989"/>
    </source>
</evidence>
<dbReference type="PANTHER" id="PTHR30093">
    <property type="entry name" value="GENERAL SECRETION PATHWAY PROTEIN G"/>
    <property type="match status" value="1"/>
</dbReference>
<dbReference type="Pfam" id="PF08334">
    <property type="entry name" value="T2SSG"/>
    <property type="match status" value="1"/>
</dbReference>
<evidence type="ECO:0000256" key="3">
    <source>
        <dbReference type="ARBA" id="ARBA00020042"/>
    </source>
</evidence>
<feature type="transmembrane region" description="Helical" evidence="10">
    <location>
        <begin position="21"/>
        <end position="43"/>
    </location>
</feature>
<evidence type="ECO:0000256" key="2">
    <source>
        <dbReference type="ARBA" id="ARBA00009984"/>
    </source>
</evidence>
<dbReference type="EMBL" id="JPUO02000168">
    <property type="protein sequence ID" value="OQP78454.1"/>
    <property type="molecule type" value="Genomic_DNA"/>
</dbReference>
<dbReference type="Pfam" id="PF07963">
    <property type="entry name" value="N_methyl"/>
    <property type="match status" value="1"/>
</dbReference>
<dbReference type="InterPro" id="IPR012902">
    <property type="entry name" value="N_methyl_site"/>
</dbReference>
<name>A0A1V9H6V2_9XANT</name>
<dbReference type="InterPro" id="IPR000983">
    <property type="entry name" value="Bac_GSPG_pilin"/>
</dbReference>
<dbReference type="GO" id="GO:0015627">
    <property type="term" value="C:type II protein secretion system complex"/>
    <property type="evidence" value="ECO:0007669"/>
    <property type="project" value="InterPro"/>
</dbReference>
<accession>A0A1V9H6V2</accession>
<organism evidence="12 13">
    <name type="scientific">Xanthomonas phaseoli pv. syngonii LMG 9055</name>
    <dbReference type="NCBI Taxonomy" id="1437878"/>
    <lineage>
        <taxon>Bacteria</taxon>
        <taxon>Pseudomonadati</taxon>
        <taxon>Pseudomonadota</taxon>
        <taxon>Gammaproteobacteria</taxon>
        <taxon>Lysobacterales</taxon>
        <taxon>Lysobacteraceae</taxon>
        <taxon>Xanthomonas</taxon>
    </lineage>
</organism>
<evidence type="ECO:0000256" key="1">
    <source>
        <dbReference type="ARBA" id="ARBA00004377"/>
    </source>
</evidence>
<evidence type="ECO:0000256" key="6">
    <source>
        <dbReference type="ARBA" id="ARBA00022519"/>
    </source>
</evidence>
<keyword evidence="4" id="KW-1003">Cell membrane</keyword>
<reference evidence="12 13" key="1">
    <citation type="journal article" date="2016" name="Plant Pathol.">
        <title>Genetic characterization of strains named as Xanthomonas axonopodis pv. dieffenbachiae leads to a taxonomic revision of the X. axonopodis species complex.</title>
        <authorList>
            <person name="Constantin E.C."/>
            <person name="Cleenwerck I."/>
            <person name="Maes M."/>
            <person name="Baeyen S."/>
            <person name="Van Malderghem C."/>
            <person name="De Vos P."/>
            <person name="Cottyn B."/>
        </authorList>
    </citation>
    <scope>NUCLEOTIDE SEQUENCE [LARGE SCALE GENOMIC DNA]</scope>
    <source>
        <strain evidence="13">LMG9055</strain>
    </source>
</reference>
<evidence type="ECO:0000256" key="7">
    <source>
        <dbReference type="ARBA" id="ARBA00022692"/>
    </source>
</evidence>
<protein>
    <recommendedName>
        <fullName evidence="3">Type II secretion system core protein G</fullName>
    </recommendedName>
</protein>
<dbReference type="InterPro" id="IPR010054">
    <property type="entry name" value="Type2_sec_GspG"/>
</dbReference>
<dbReference type="Gene3D" id="3.30.700.10">
    <property type="entry name" value="Glycoprotein, Type 4 Pilin"/>
    <property type="match status" value="1"/>
</dbReference>
<evidence type="ECO:0000256" key="4">
    <source>
        <dbReference type="ARBA" id="ARBA00022475"/>
    </source>
</evidence>
<dbReference type="SUPFAM" id="SSF54523">
    <property type="entry name" value="Pili subunits"/>
    <property type="match status" value="1"/>
</dbReference>
<evidence type="ECO:0000256" key="9">
    <source>
        <dbReference type="ARBA" id="ARBA00023136"/>
    </source>
</evidence>
<dbReference type="GO" id="GO:0005886">
    <property type="term" value="C:plasma membrane"/>
    <property type="evidence" value="ECO:0007669"/>
    <property type="project" value="UniProtKB-SubCell"/>
</dbReference>
<evidence type="ECO:0000313" key="12">
    <source>
        <dbReference type="EMBL" id="OQP78454.1"/>
    </source>
</evidence>
<comment type="subcellular location">
    <subcellularLocation>
        <location evidence="1">Cell inner membrane</location>
        <topology evidence="1">Single-pass membrane protein</topology>
    </subcellularLocation>
</comment>
<dbReference type="PROSITE" id="PS00409">
    <property type="entry name" value="PROKAR_NTER_METHYL"/>
    <property type="match status" value="1"/>
</dbReference>